<evidence type="ECO:0000256" key="2">
    <source>
        <dbReference type="ARBA" id="ARBA00022475"/>
    </source>
</evidence>
<dbReference type="OrthoDB" id="7942036at2"/>
<feature type="transmembrane region" description="Helical" evidence="6">
    <location>
        <begin position="303"/>
        <end position="329"/>
    </location>
</feature>
<feature type="transmembrane region" description="Helical" evidence="6">
    <location>
        <begin position="396"/>
        <end position="419"/>
    </location>
</feature>
<dbReference type="RefSeq" id="WP_046109859.1">
    <property type="nucleotide sequence ID" value="NZ_JZEX01000143.1"/>
</dbReference>
<dbReference type="EMBL" id="JZEX01000143">
    <property type="protein sequence ID" value="KKB10619.1"/>
    <property type="molecule type" value="Genomic_DNA"/>
</dbReference>
<feature type="transmembrane region" description="Helical" evidence="6">
    <location>
        <begin position="122"/>
        <end position="145"/>
    </location>
</feature>
<protein>
    <submittedName>
        <fullName evidence="7">Uncharacterized protein</fullName>
    </submittedName>
</protein>
<keyword evidence="4 6" id="KW-1133">Transmembrane helix</keyword>
<reference evidence="7 8" key="1">
    <citation type="submission" date="2015-03" db="EMBL/GenBank/DDBJ databases">
        <authorList>
            <person name="Hassan Y.I."/>
            <person name="Lepp D."/>
            <person name="Li X.-Z."/>
            <person name="Zhou T."/>
        </authorList>
    </citation>
    <scope>NUCLEOTIDE SEQUENCE [LARGE SCALE GENOMIC DNA]</scope>
    <source>
        <strain evidence="7 8">BD-c194</strain>
    </source>
</reference>
<accession>A0A0F5FP10</accession>
<name>A0A0F5FP10_9HYPH</name>
<comment type="subcellular location">
    <subcellularLocation>
        <location evidence="1">Cell membrane</location>
        <topology evidence="1">Multi-pass membrane protein</topology>
    </subcellularLocation>
</comment>
<feature type="transmembrane region" description="Helical" evidence="6">
    <location>
        <begin position="44"/>
        <end position="70"/>
    </location>
</feature>
<keyword evidence="8" id="KW-1185">Reference proteome</keyword>
<comment type="caution">
    <text evidence="7">The sequence shown here is derived from an EMBL/GenBank/DDBJ whole genome shotgun (WGS) entry which is preliminary data.</text>
</comment>
<evidence type="ECO:0000256" key="5">
    <source>
        <dbReference type="ARBA" id="ARBA00023136"/>
    </source>
</evidence>
<dbReference type="PANTHER" id="PTHR30250:SF11">
    <property type="entry name" value="O-ANTIGEN TRANSPORTER-RELATED"/>
    <property type="match status" value="1"/>
</dbReference>
<dbReference type="InterPro" id="IPR050833">
    <property type="entry name" value="Poly_Biosynth_Transport"/>
</dbReference>
<feature type="transmembrane region" description="Helical" evidence="6">
    <location>
        <begin position="228"/>
        <end position="253"/>
    </location>
</feature>
<sequence>MSLYRRLASQTSIIFAGRLFGAGVVFVVQALIARTWGPTILGEYLVIIATANLAAVAMPLGFQTIGTYFAAEYRAHARRGQLVGFLARAYGHIVLVFAALLVAGQPLLSAFGLGEGTVARHFLPVALLAFGTTMVFVNGAVLVGMKRPFAGFFADTLFRPMVVIAAFLGATAFVPDMEAAFTAMLWAVGCGYVAICLVHFGFVVATVRAVANDGPAAEGREARRWWRFALPWVLIALATDFFFDIDLLLLSSLLTREELAIFGVCTRVFSLLSFGVAAVYAVTMPDMFESEARSDRAGFNRKVGEANLVAGGLSVLLLVIVAVAGPFALMLFGPAFSAGAVPLVILCLALVLRSLLGPASLVLSVHDRPYASLPAVGLGIAALVGGNFLLVPRFGLMGAALAALFAISLWSGALWWTALKTAKVDVSILQRWRRTGENAALEPSVR</sequence>
<gene>
    <name evidence="7" type="ORF">VE25_17045</name>
</gene>
<dbReference type="GO" id="GO:0005886">
    <property type="term" value="C:plasma membrane"/>
    <property type="evidence" value="ECO:0007669"/>
    <property type="project" value="UniProtKB-SubCell"/>
</dbReference>
<keyword evidence="5 6" id="KW-0472">Membrane</keyword>
<evidence type="ECO:0000313" key="8">
    <source>
        <dbReference type="Proteomes" id="UP000033632"/>
    </source>
</evidence>
<evidence type="ECO:0000256" key="3">
    <source>
        <dbReference type="ARBA" id="ARBA00022692"/>
    </source>
</evidence>
<keyword evidence="3 6" id="KW-0812">Transmembrane</keyword>
<feature type="transmembrane region" description="Helical" evidence="6">
    <location>
        <begin position="180"/>
        <end position="207"/>
    </location>
</feature>
<organism evidence="7 8">
    <name type="scientific">Devosia geojensis</name>
    <dbReference type="NCBI Taxonomy" id="443610"/>
    <lineage>
        <taxon>Bacteria</taxon>
        <taxon>Pseudomonadati</taxon>
        <taxon>Pseudomonadota</taxon>
        <taxon>Alphaproteobacteria</taxon>
        <taxon>Hyphomicrobiales</taxon>
        <taxon>Devosiaceae</taxon>
        <taxon>Devosia</taxon>
    </lineage>
</organism>
<keyword evidence="2" id="KW-1003">Cell membrane</keyword>
<dbReference type="PANTHER" id="PTHR30250">
    <property type="entry name" value="PST FAMILY PREDICTED COLANIC ACID TRANSPORTER"/>
    <property type="match status" value="1"/>
</dbReference>
<dbReference type="Proteomes" id="UP000033632">
    <property type="component" value="Unassembled WGS sequence"/>
</dbReference>
<feature type="transmembrane region" description="Helical" evidence="6">
    <location>
        <begin position="259"/>
        <end position="282"/>
    </location>
</feature>
<feature type="transmembrane region" description="Helical" evidence="6">
    <location>
        <begin position="157"/>
        <end position="174"/>
    </location>
</feature>
<dbReference type="PATRIC" id="fig|443610.3.peg.1706"/>
<dbReference type="AlphaFoldDB" id="A0A0F5FP10"/>
<evidence type="ECO:0000256" key="4">
    <source>
        <dbReference type="ARBA" id="ARBA00022989"/>
    </source>
</evidence>
<proteinExistence type="predicted"/>
<feature type="transmembrane region" description="Helical" evidence="6">
    <location>
        <begin position="82"/>
        <end position="102"/>
    </location>
</feature>
<evidence type="ECO:0000256" key="1">
    <source>
        <dbReference type="ARBA" id="ARBA00004651"/>
    </source>
</evidence>
<dbReference type="STRING" id="443610.VE25_17045"/>
<feature type="transmembrane region" description="Helical" evidence="6">
    <location>
        <begin position="335"/>
        <end position="356"/>
    </location>
</feature>
<evidence type="ECO:0000256" key="6">
    <source>
        <dbReference type="SAM" id="Phobius"/>
    </source>
</evidence>
<feature type="transmembrane region" description="Helical" evidence="6">
    <location>
        <begin position="368"/>
        <end position="390"/>
    </location>
</feature>
<feature type="transmembrane region" description="Helical" evidence="6">
    <location>
        <begin position="12"/>
        <end position="32"/>
    </location>
</feature>
<evidence type="ECO:0000313" key="7">
    <source>
        <dbReference type="EMBL" id="KKB10619.1"/>
    </source>
</evidence>